<name>A0A3G5A7D3_9VIRU</name>
<evidence type="ECO:0000313" key="1">
    <source>
        <dbReference type="EMBL" id="AYV82414.1"/>
    </source>
</evidence>
<gene>
    <name evidence="1" type="ORF">Homavirus50_1</name>
</gene>
<organism evidence="1">
    <name type="scientific">Homavirus sp</name>
    <dbReference type="NCBI Taxonomy" id="2487769"/>
    <lineage>
        <taxon>Viruses</taxon>
        <taxon>Varidnaviria</taxon>
        <taxon>Bamfordvirae</taxon>
        <taxon>Nucleocytoviricota</taxon>
        <taxon>Megaviricetes</taxon>
        <taxon>Imitervirales</taxon>
        <taxon>Mimiviridae</taxon>
        <taxon>Klosneuvirinae</taxon>
    </lineage>
</organism>
<accession>A0A3G5A7D3</accession>
<proteinExistence type="predicted"/>
<reference evidence="1" key="1">
    <citation type="submission" date="2018-10" db="EMBL/GenBank/DDBJ databases">
        <title>Hidden diversity of soil giant viruses.</title>
        <authorList>
            <person name="Schulz F."/>
            <person name="Alteio L."/>
            <person name="Goudeau D."/>
            <person name="Ryan E.M."/>
            <person name="Malmstrom R.R."/>
            <person name="Blanchard J."/>
            <person name="Woyke T."/>
        </authorList>
    </citation>
    <scope>NUCLEOTIDE SEQUENCE</scope>
    <source>
        <strain evidence="1">HOV1</strain>
    </source>
</reference>
<protein>
    <submittedName>
        <fullName evidence="1">Uncharacterized protein</fullName>
    </submittedName>
</protein>
<feature type="non-terminal residue" evidence="1">
    <location>
        <position position="1"/>
    </location>
</feature>
<sequence length="35" mass="4018">DRPHYVKPFMNLAVAHNEPIFNHIMISITWAAIGI</sequence>
<dbReference type="EMBL" id="MK072381">
    <property type="protein sequence ID" value="AYV82414.1"/>
    <property type="molecule type" value="Genomic_DNA"/>
</dbReference>